<gene>
    <name evidence="8" type="ORF">HF327_015100</name>
</gene>
<dbReference type="CDD" id="cd00156">
    <property type="entry name" value="REC"/>
    <property type="match status" value="1"/>
</dbReference>
<dbReference type="SUPFAM" id="SSF47384">
    <property type="entry name" value="Homodimeric domain of signal transducing histidine kinase"/>
    <property type="match status" value="1"/>
</dbReference>
<comment type="caution">
    <text evidence="4">Lacks conserved residue(s) required for the propagation of feature annotation.</text>
</comment>
<dbReference type="AlphaFoldDB" id="A0A843BFB9"/>
<dbReference type="SMART" id="SM00091">
    <property type="entry name" value="PAS"/>
    <property type="match status" value="1"/>
</dbReference>
<dbReference type="InterPro" id="IPR011006">
    <property type="entry name" value="CheY-like_superfamily"/>
</dbReference>
<dbReference type="SMART" id="SM00387">
    <property type="entry name" value="HATPase_c"/>
    <property type="match status" value="1"/>
</dbReference>
<dbReference type="Gene3D" id="1.10.287.130">
    <property type="match status" value="1"/>
</dbReference>
<dbReference type="GO" id="GO:0000155">
    <property type="term" value="F:phosphorelay sensor kinase activity"/>
    <property type="evidence" value="ECO:0007669"/>
    <property type="project" value="InterPro"/>
</dbReference>
<comment type="catalytic activity">
    <reaction evidence="1">
        <text>ATP + protein L-histidine = ADP + protein N-phospho-L-histidine.</text>
        <dbReference type="EC" id="2.7.13.3"/>
    </reaction>
</comment>
<dbReference type="PROSITE" id="PS50109">
    <property type="entry name" value="HIS_KIN"/>
    <property type="match status" value="1"/>
</dbReference>
<dbReference type="PRINTS" id="PR00344">
    <property type="entry name" value="BCTRLSENSOR"/>
</dbReference>
<keyword evidence="9" id="KW-1185">Reference proteome</keyword>
<dbReference type="InterPro" id="IPR005467">
    <property type="entry name" value="His_kinase_dom"/>
</dbReference>
<reference evidence="8" key="1">
    <citation type="submission" date="2020-12" db="EMBL/GenBank/DDBJ databases">
        <title>Comamonas sp. nov., isolated from stream water.</title>
        <authorList>
            <person name="Park K.-H."/>
        </authorList>
    </citation>
    <scope>NUCLEOTIDE SEQUENCE</scope>
    <source>
        <strain evidence="8">EJ-4</strain>
    </source>
</reference>
<dbReference type="InterPro" id="IPR004358">
    <property type="entry name" value="Sig_transdc_His_kin-like_C"/>
</dbReference>
<name>A0A843BFB9_9BURK</name>
<dbReference type="Pfam" id="PF02518">
    <property type="entry name" value="HATPase_c"/>
    <property type="match status" value="1"/>
</dbReference>
<dbReference type="PANTHER" id="PTHR43065:SF42">
    <property type="entry name" value="TWO-COMPONENT SENSOR PPRA"/>
    <property type="match status" value="1"/>
</dbReference>
<feature type="domain" description="Response regulatory" evidence="6">
    <location>
        <begin position="518"/>
        <end position="630"/>
    </location>
</feature>
<dbReference type="SUPFAM" id="SSF55785">
    <property type="entry name" value="PYP-like sensor domain (PAS domain)"/>
    <property type="match status" value="1"/>
</dbReference>
<dbReference type="InterPro" id="IPR003594">
    <property type="entry name" value="HATPase_dom"/>
</dbReference>
<protein>
    <recommendedName>
        <fullName evidence="2">histidine kinase</fullName>
        <ecNumber evidence="2">2.7.13.3</ecNumber>
    </recommendedName>
</protein>
<dbReference type="EC" id="2.7.13.3" evidence="2"/>
<evidence type="ECO:0000256" key="3">
    <source>
        <dbReference type="ARBA" id="ARBA00022553"/>
    </source>
</evidence>
<evidence type="ECO:0000256" key="1">
    <source>
        <dbReference type="ARBA" id="ARBA00000085"/>
    </source>
</evidence>
<keyword evidence="3" id="KW-0597">Phosphoprotein</keyword>
<dbReference type="NCBIfam" id="TIGR00229">
    <property type="entry name" value="sensory_box"/>
    <property type="match status" value="1"/>
</dbReference>
<organism evidence="8 9">
    <name type="scientific">Comamonas suwonensis</name>
    <dbReference type="NCBI Taxonomy" id="2606214"/>
    <lineage>
        <taxon>Bacteria</taxon>
        <taxon>Pseudomonadati</taxon>
        <taxon>Pseudomonadota</taxon>
        <taxon>Betaproteobacteria</taxon>
        <taxon>Burkholderiales</taxon>
        <taxon>Comamonadaceae</taxon>
        <taxon>Comamonas</taxon>
    </lineage>
</organism>
<dbReference type="SUPFAM" id="SSF55874">
    <property type="entry name" value="ATPase domain of HSP90 chaperone/DNA topoisomerase II/histidine kinase"/>
    <property type="match status" value="1"/>
</dbReference>
<dbReference type="InterPro" id="IPR000014">
    <property type="entry name" value="PAS"/>
</dbReference>
<evidence type="ECO:0000259" key="5">
    <source>
        <dbReference type="PROSITE" id="PS50109"/>
    </source>
</evidence>
<dbReference type="EMBL" id="JABBCQ020000013">
    <property type="protein sequence ID" value="MBI1625828.1"/>
    <property type="molecule type" value="Genomic_DNA"/>
</dbReference>
<dbReference type="Gene3D" id="3.30.450.20">
    <property type="entry name" value="PAS domain"/>
    <property type="match status" value="1"/>
</dbReference>
<dbReference type="InterPro" id="IPR000700">
    <property type="entry name" value="PAS-assoc_C"/>
</dbReference>
<dbReference type="Proteomes" id="UP000530032">
    <property type="component" value="Unassembled WGS sequence"/>
</dbReference>
<dbReference type="InterPro" id="IPR013655">
    <property type="entry name" value="PAS_fold_3"/>
</dbReference>
<dbReference type="CDD" id="cd00130">
    <property type="entry name" value="PAS"/>
    <property type="match status" value="1"/>
</dbReference>
<evidence type="ECO:0000313" key="8">
    <source>
        <dbReference type="EMBL" id="MBI1625828.1"/>
    </source>
</evidence>
<dbReference type="InterPro" id="IPR003661">
    <property type="entry name" value="HisK_dim/P_dom"/>
</dbReference>
<dbReference type="PROSITE" id="PS50110">
    <property type="entry name" value="RESPONSE_REGULATORY"/>
    <property type="match status" value="1"/>
</dbReference>
<evidence type="ECO:0000256" key="4">
    <source>
        <dbReference type="PROSITE-ProRule" id="PRU00169"/>
    </source>
</evidence>
<accession>A0A843BFB9</accession>
<dbReference type="CDD" id="cd00082">
    <property type="entry name" value="HisKA"/>
    <property type="match status" value="1"/>
</dbReference>
<dbReference type="InterPro" id="IPR036890">
    <property type="entry name" value="HATPase_C_sf"/>
</dbReference>
<dbReference type="Pfam" id="PF08447">
    <property type="entry name" value="PAS_3"/>
    <property type="match status" value="1"/>
</dbReference>
<dbReference type="SUPFAM" id="SSF52172">
    <property type="entry name" value="CheY-like"/>
    <property type="match status" value="1"/>
</dbReference>
<dbReference type="PROSITE" id="PS50113">
    <property type="entry name" value="PAC"/>
    <property type="match status" value="1"/>
</dbReference>
<dbReference type="InterPro" id="IPR035965">
    <property type="entry name" value="PAS-like_dom_sf"/>
</dbReference>
<evidence type="ECO:0000313" key="9">
    <source>
        <dbReference type="Proteomes" id="UP000530032"/>
    </source>
</evidence>
<evidence type="ECO:0000259" key="6">
    <source>
        <dbReference type="PROSITE" id="PS50110"/>
    </source>
</evidence>
<feature type="domain" description="PAC" evidence="7">
    <location>
        <begin position="194"/>
        <end position="246"/>
    </location>
</feature>
<dbReference type="PANTHER" id="PTHR43065">
    <property type="entry name" value="SENSOR HISTIDINE KINASE"/>
    <property type="match status" value="1"/>
</dbReference>
<dbReference type="InterPro" id="IPR036097">
    <property type="entry name" value="HisK_dim/P_sf"/>
</dbReference>
<dbReference type="Gene3D" id="3.30.565.10">
    <property type="entry name" value="Histidine kinase-like ATPase, C-terminal domain"/>
    <property type="match status" value="1"/>
</dbReference>
<proteinExistence type="predicted"/>
<dbReference type="Gene3D" id="3.40.50.2300">
    <property type="match status" value="1"/>
</dbReference>
<comment type="caution">
    <text evidence="8">The sequence shown here is derived from an EMBL/GenBank/DDBJ whole genome shotgun (WGS) entry which is preliminary data.</text>
</comment>
<evidence type="ECO:0000256" key="2">
    <source>
        <dbReference type="ARBA" id="ARBA00012438"/>
    </source>
</evidence>
<feature type="domain" description="Histidine kinase" evidence="5">
    <location>
        <begin position="284"/>
        <end position="499"/>
    </location>
</feature>
<sequence length="647" mass="71149">MNESGRLFALQQAMMPVALAWGLVDAQTLELSFSNPALLGHLQLCGLPTLFKLQSFTQARQAIAQCIETGQEVSTVLPGTTGCWHFSPVHGDAGIDAVQCYVLPSLPLNQPKLEQGLGHAEHFEAFLDHLPYQIWIATPHGEVTWLNRALHEYAYGQVQPLNLNEGIWIDIVHPNDLAAVNSGLSRSLITGKSTGYQLRIKQHDGDYHWFFASLSPVKNAVGQTLYWVGANLSIDGLRQSENQLRDQITTLSHQLMLKQRALEQSETYLAQAQKMSMVNQLSAGVVHDIKNQLFITGLHAGLLEKHLAEPEQREHVDVILDTIQKAGSLASNLTGFSSRKSMQLAAVDPRALIHDLEPLLTNAVGQDAGLQLHIAASVWPISVDRLYFENSLINLCINARDATEAHGQITLAMENVLLKRPSHAGEHVMVSVADNGTGMNEEVLARVFDMFFTTKPEGKGAGLGLPMVKNFMDHAHGLIEVESTPGQGTTVSLYFPRAPTLPVSPDPHERSAQGKHPAILLIEPDLDTRNAMAQRLYEQSYAVVTAYQPEVALRYISNGMKVDLIIASDQVPGLMSVEQMQEKLRQEERRIPVIFTCSTAPTEQPEASDCTALLKPLDMDQLARTVQDLLDANRADPAKSPFDQSPA</sequence>
<evidence type="ECO:0000259" key="7">
    <source>
        <dbReference type="PROSITE" id="PS50113"/>
    </source>
</evidence>
<dbReference type="InterPro" id="IPR001789">
    <property type="entry name" value="Sig_transdc_resp-reg_receiver"/>
</dbReference>